<dbReference type="Pfam" id="PF01915">
    <property type="entry name" value="Glyco_hydro_3_C"/>
    <property type="match status" value="1"/>
</dbReference>
<dbReference type="Gene3D" id="2.60.40.10">
    <property type="entry name" value="Immunoglobulins"/>
    <property type="match status" value="1"/>
</dbReference>
<keyword evidence="6 7" id="KW-0326">Glycosidase</keyword>
<evidence type="ECO:0000256" key="1">
    <source>
        <dbReference type="ARBA" id="ARBA00000448"/>
    </source>
</evidence>
<dbReference type="RefSeq" id="WP_091486190.1">
    <property type="nucleotide sequence ID" value="NZ_BJUX01000003.1"/>
</dbReference>
<keyword evidence="4" id="KW-0732">Signal</keyword>
<dbReference type="InterPro" id="IPR036962">
    <property type="entry name" value="Glyco_hydro_3_N_sf"/>
</dbReference>
<evidence type="ECO:0000313" key="11">
    <source>
        <dbReference type="Proteomes" id="UP000198548"/>
    </source>
</evidence>
<dbReference type="PANTHER" id="PTHR30620">
    <property type="entry name" value="PERIPLASMIC BETA-GLUCOSIDASE-RELATED"/>
    <property type="match status" value="1"/>
</dbReference>
<protein>
    <recommendedName>
        <fullName evidence="3">beta-glucosidase</fullName>
        <ecNumber evidence="3">3.2.1.21</ecNumber>
    </recommendedName>
</protein>
<dbReference type="SUPFAM" id="SSF51445">
    <property type="entry name" value="(Trans)glycosidases"/>
    <property type="match status" value="1"/>
</dbReference>
<dbReference type="Pfam" id="PF14310">
    <property type="entry name" value="Fn3-like"/>
    <property type="match status" value="1"/>
</dbReference>
<dbReference type="InterPro" id="IPR019800">
    <property type="entry name" value="Glyco_hydro_3_AS"/>
</dbReference>
<dbReference type="AlphaFoldDB" id="A0A1H7QIT3"/>
<comment type="similarity">
    <text evidence="2 7">Belongs to the glycosyl hydrolase 3 family.</text>
</comment>
<reference evidence="10 11" key="1">
    <citation type="submission" date="2016-10" db="EMBL/GenBank/DDBJ databases">
        <authorList>
            <person name="de Groot N.N."/>
        </authorList>
    </citation>
    <scope>NUCLEOTIDE SEQUENCE [LARGE SCALE GENOMIC DNA]</scope>
    <source>
        <strain evidence="10 11">DSM 19182</strain>
    </source>
</reference>
<accession>A0A1H7QIT3</accession>
<dbReference type="Gene3D" id="3.20.20.300">
    <property type="entry name" value="Glycoside hydrolase, family 3, N-terminal domain"/>
    <property type="match status" value="1"/>
</dbReference>
<dbReference type="EC" id="3.2.1.21" evidence="3"/>
<evidence type="ECO:0000313" key="9">
    <source>
        <dbReference type="EMBL" id="GEK88462.1"/>
    </source>
</evidence>
<dbReference type="Proteomes" id="UP000198548">
    <property type="component" value="Unassembled WGS sequence"/>
</dbReference>
<dbReference type="PRINTS" id="PR00133">
    <property type="entry name" value="GLHYDRLASE3"/>
</dbReference>
<dbReference type="InterPro" id="IPR002772">
    <property type="entry name" value="Glyco_hydro_3_C"/>
</dbReference>
<dbReference type="PANTHER" id="PTHR30620:SF16">
    <property type="entry name" value="LYSOSOMAL BETA GLUCOSIDASE"/>
    <property type="match status" value="1"/>
</dbReference>
<dbReference type="Gene3D" id="3.40.50.1700">
    <property type="entry name" value="Glycoside hydrolase family 3 C-terminal domain"/>
    <property type="match status" value="1"/>
</dbReference>
<dbReference type="Proteomes" id="UP000321425">
    <property type="component" value="Unassembled WGS sequence"/>
</dbReference>
<dbReference type="GO" id="GO:0009251">
    <property type="term" value="P:glucan catabolic process"/>
    <property type="evidence" value="ECO:0007669"/>
    <property type="project" value="TreeGrafter"/>
</dbReference>
<evidence type="ECO:0000256" key="5">
    <source>
        <dbReference type="ARBA" id="ARBA00022801"/>
    </source>
</evidence>
<dbReference type="InterPro" id="IPR036881">
    <property type="entry name" value="Glyco_hydro_3_C_sf"/>
</dbReference>
<keyword evidence="5 7" id="KW-0378">Hydrolase</keyword>
<evidence type="ECO:0000256" key="6">
    <source>
        <dbReference type="ARBA" id="ARBA00023295"/>
    </source>
</evidence>
<evidence type="ECO:0000313" key="10">
    <source>
        <dbReference type="EMBL" id="SEL47554.1"/>
    </source>
</evidence>
<dbReference type="PROSITE" id="PS00775">
    <property type="entry name" value="GLYCOSYL_HYDROL_F3"/>
    <property type="match status" value="1"/>
</dbReference>
<dbReference type="STRING" id="426703.SAMN04488100_1029"/>
<reference evidence="9 12" key="2">
    <citation type="submission" date="2019-07" db="EMBL/GenBank/DDBJ databases">
        <title>Whole genome shotgun sequence of Alkalibacterium putridalgicola NBRC 103243.</title>
        <authorList>
            <person name="Hosoyama A."/>
            <person name="Uohara A."/>
            <person name="Ohji S."/>
            <person name="Ichikawa N."/>
        </authorList>
    </citation>
    <scope>NUCLEOTIDE SEQUENCE [LARGE SCALE GENOMIC DNA]</scope>
    <source>
        <strain evidence="9 12">NBRC 103243</strain>
    </source>
</reference>
<evidence type="ECO:0000259" key="8">
    <source>
        <dbReference type="SMART" id="SM01217"/>
    </source>
</evidence>
<dbReference type="EMBL" id="BJUX01000003">
    <property type="protein sequence ID" value="GEK88462.1"/>
    <property type="molecule type" value="Genomic_DNA"/>
</dbReference>
<comment type="catalytic activity">
    <reaction evidence="1">
        <text>Hydrolysis of terminal, non-reducing beta-D-glucosyl residues with release of beta-D-glucose.</text>
        <dbReference type="EC" id="3.2.1.21"/>
    </reaction>
</comment>
<dbReference type="SMART" id="SM01217">
    <property type="entry name" value="Fn3_like"/>
    <property type="match status" value="1"/>
</dbReference>
<dbReference type="GO" id="GO:0008422">
    <property type="term" value="F:beta-glucosidase activity"/>
    <property type="evidence" value="ECO:0007669"/>
    <property type="project" value="UniProtKB-EC"/>
</dbReference>
<dbReference type="InterPro" id="IPR051915">
    <property type="entry name" value="Cellulose_Degrad_GH3"/>
</dbReference>
<name>A0A1H7QIT3_9LACT</name>
<dbReference type="InterPro" id="IPR017853">
    <property type="entry name" value="GH"/>
</dbReference>
<keyword evidence="12" id="KW-1185">Reference proteome</keyword>
<dbReference type="InterPro" id="IPR001764">
    <property type="entry name" value="Glyco_hydro_3_N"/>
</dbReference>
<dbReference type="InterPro" id="IPR013783">
    <property type="entry name" value="Ig-like_fold"/>
</dbReference>
<dbReference type="Pfam" id="PF00933">
    <property type="entry name" value="Glyco_hydro_3"/>
    <property type="match status" value="1"/>
</dbReference>
<evidence type="ECO:0000256" key="7">
    <source>
        <dbReference type="RuleBase" id="RU361161"/>
    </source>
</evidence>
<evidence type="ECO:0000313" key="12">
    <source>
        <dbReference type="Proteomes" id="UP000321425"/>
    </source>
</evidence>
<dbReference type="SUPFAM" id="SSF52279">
    <property type="entry name" value="Beta-D-glucan exohydrolase, C-terminal domain"/>
    <property type="match status" value="1"/>
</dbReference>
<organism evidence="10 11">
    <name type="scientific">Alkalibacterium putridalgicola</name>
    <dbReference type="NCBI Taxonomy" id="426703"/>
    <lineage>
        <taxon>Bacteria</taxon>
        <taxon>Bacillati</taxon>
        <taxon>Bacillota</taxon>
        <taxon>Bacilli</taxon>
        <taxon>Lactobacillales</taxon>
        <taxon>Carnobacteriaceae</taxon>
        <taxon>Alkalibacterium</taxon>
    </lineage>
</organism>
<sequence>MKEIELTELLNKMTLKEKIGQLSQIISEPYTSEDFEITGPLTELGIPQDLVPLAGSVLGASGAEANMTIQEQYLKQSRLKIPLIFMADIIHGYKTIFPIPLGIGSSWNTELAKLSARVSAVETAVSGLHVTFSPMVDLVRDPRWGRVMETTGEDKFLNERFAEAFVQGYQGEDYTDPYSIASCVKHFAGYGAPEGGRDYNTVNMSERQLREDYMSAYKAAVDSGTELVMTSFNTVDGIPSSGNRWLLHDVLREEWGFDGVVISDWGAVKELLPHGVAADEKEAARKAINATLDIEMMTFTYIKHLEELINEGSVSEQIMDDAVLRILRLKNKLGLFENPYRSADAEKEKELVFSEDHREKACKVAEESMVLLKNDAALPLNVEKQKIALIGPFSKGENMLGAWSWKGEPESASQLLDSLKDRLPAANLLYAKGSEINTTTEKLLTEAEVTASKADVIVLALGESADMSGEAASLTDIRLPNSQIELLKRLSKLDKPIVTVLFNGRPLDLNNIDKYSDAILEAWFPGSEGGSAISNILIGRTNPSGKLPMSFPENVGQIPVYYNHFSTGRPVETTPDKKYSSKYLDCSNYPKYAFGYGLSYTTFKYSDLTLSDNELKDDEALEVTVTVTNSGPVRGKEVVQLYVRDLIGEVVRPERELKGFEKITLDSGESTEVTFKLTRDMLSYVHSDLSVSADEGEFEVFAGGNSLVTGSKKFVIK</sequence>
<dbReference type="EMBL" id="FOBL01000002">
    <property type="protein sequence ID" value="SEL47554.1"/>
    <property type="molecule type" value="Genomic_DNA"/>
</dbReference>
<evidence type="ECO:0000256" key="4">
    <source>
        <dbReference type="ARBA" id="ARBA00022729"/>
    </source>
</evidence>
<evidence type="ECO:0000256" key="3">
    <source>
        <dbReference type="ARBA" id="ARBA00012744"/>
    </source>
</evidence>
<feature type="domain" description="Fibronectin type III-like" evidence="8">
    <location>
        <begin position="637"/>
        <end position="706"/>
    </location>
</feature>
<gene>
    <name evidence="9" type="ORF">APU01nite_05010</name>
    <name evidence="10" type="ORF">SAMN04488100_1029</name>
</gene>
<proteinExistence type="inferred from homology"/>
<dbReference type="FunFam" id="2.60.40.10:FF:000495">
    <property type="entry name" value="Periplasmic beta-glucosidase"/>
    <property type="match status" value="1"/>
</dbReference>
<evidence type="ECO:0000256" key="2">
    <source>
        <dbReference type="ARBA" id="ARBA00005336"/>
    </source>
</evidence>
<dbReference type="FunFam" id="3.20.20.300:FF:000005">
    <property type="entry name" value="Periplasmic beta-glucosidase"/>
    <property type="match status" value="1"/>
</dbReference>
<dbReference type="OrthoDB" id="9805821at2"/>
<dbReference type="InterPro" id="IPR026891">
    <property type="entry name" value="Fn3-like"/>
</dbReference>